<dbReference type="NCBIfam" id="TIGR02532">
    <property type="entry name" value="IV_pilin_GFxxxE"/>
    <property type="match status" value="1"/>
</dbReference>
<evidence type="ECO:0000256" key="3">
    <source>
        <dbReference type="SAM" id="Phobius"/>
    </source>
</evidence>
<dbReference type="InterPro" id="IPR012902">
    <property type="entry name" value="N_methyl_site"/>
</dbReference>
<dbReference type="InterPro" id="IPR045584">
    <property type="entry name" value="Pilin-like"/>
</dbReference>
<evidence type="ECO:0000313" key="4">
    <source>
        <dbReference type="EMBL" id="QIV96030.1"/>
    </source>
</evidence>
<keyword evidence="5" id="KW-1185">Reference proteome</keyword>
<proteinExistence type="inferred from homology"/>
<dbReference type="RefSeq" id="WP_133941774.1">
    <property type="nucleotide sequence ID" value="NZ_SOBF01000010.1"/>
</dbReference>
<evidence type="ECO:0000256" key="2">
    <source>
        <dbReference type="ARBA" id="ARBA00022481"/>
    </source>
</evidence>
<dbReference type="EMBL" id="CP038241">
    <property type="protein sequence ID" value="QIV96030.1"/>
    <property type="molecule type" value="Genomic_DNA"/>
</dbReference>
<evidence type="ECO:0000256" key="1">
    <source>
        <dbReference type="ARBA" id="ARBA00005233"/>
    </source>
</evidence>
<gene>
    <name evidence="4" type="ORF">E4K63_03970</name>
</gene>
<dbReference type="PANTHER" id="PTHR30093:SF34">
    <property type="entry name" value="PREPILIN PEPTIDASE-DEPENDENT PROTEIN D"/>
    <property type="match status" value="1"/>
</dbReference>
<keyword evidence="3" id="KW-1133">Transmembrane helix</keyword>
<dbReference type="Gene3D" id="3.30.700.10">
    <property type="entry name" value="Glycoprotein, Type 4 Pilin"/>
    <property type="match status" value="1"/>
</dbReference>
<keyword evidence="3" id="KW-0812">Transmembrane</keyword>
<reference evidence="4 5" key="1">
    <citation type="submission" date="2019-03" db="EMBL/GenBank/DDBJ databases">
        <title>Complete Genome Sequence of Allofrancisella inopinata Strain SYSU YG23 Isolated from Water-Cooling Systems in China.</title>
        <authorList>
            <person name="Ohrman C."/>
            <person name="Uneklint I."/>
            <person name="Sjodin A."/>
        </authorList>
    </citation>
    <scope>NUCLEOTIDE SEQUENCE [LARGE SCALE GENOMIC DNA]</scope>
    <source>
        <strain evidence="4 5">SYSU YG23</strain>
    </source>
</reference>
<keyword evidence="2" id="KW-0488">Methylation</keyword>
<dbReference type="Pfam" id="PF07963">
    <property type="entry name" value="N_methyl"/>
    <property type="match status" value="1"/>
</dbReference>
<dbReference type="PANTHER" id="PTHR30093">
    <property type="entry name" value="GENERAL SECRETION PATHWAY PROTEIN G"/>
    <property type="match status" value="1"/>
</dbReference>
<dbReference type="AlphaFoldDB" id="A0AAE7CQL4"/>
<protein>
    <submittedName>
        <fullName evidence="4">Prepilin-type N-terminal cleavage/methylation domain-containing protein</fullName>
    </submittedName>
</protein>
<accession>A0AAE7CQL4</accession>
<keyword evidence="3" id="KW-0472">Membrane</keyword>
<dbReference type="Proteomes" id="UP000502004">
    <property type="component" value="Chromosome"/>
</dbReference>
<name>A0AAE7CQL4_9GAMM</name>
<comment type="similarity">
    <text evidence="1">Belongs to the N-Me-Phe pilin family.</text>
</comment>
<feature type="transmembrane region" description="Helical" evidence="3">
    <location>
        <begin position="12"/>
        <end position="31"/>
    </location>
</feature>
<dbReference type="KEGG" id="aii:E4K63_03970"/>
<organism evidence="4 5">
    <name type="scientific">Allofrancisella inopinata</name>
    <dbReference type="NCBI Taxonomy" id="1085647"/>
    <lineage>
        <taxon>Bacteria</taxon>
        <taxon>Pseudomonadati</taxon>
        <taxon>Pseudomonadota</taxon>
        <taxon>Gammaproteobacteria</taxon>
        <taxon>Thiotrichales</taxon>
        <taxon>Francisellaceae</taxon>
        <taxon>Allofrancisella</taxon>
    </lineage>
</organism>
<evidence type="ECO:0000313" key="5">
    <source>
        <dbReference type="Proteomes" id="UP000502004"/>
    </source>
</evidence>
<dbReference type="SUPFAM" id="SSF54523">
    <property type="entry name" value="Pili subunits"/>
    <property type="match status" value="1"/>
</dbReference>
<sequence length="121" mass="13684">MRIQKGFSLIELIVVIAIIAIIAAIAVPLYSNYQVKAKLSKADIAARTYINEITHYTYETGVIPVQDSDLWGCVELNKDNVTQVCKERIDSQNAVIKVYVEQSLIPDVEDPYYQYNLTLSQ</sequence>
<dbReference type="PROSITE" id="PS00409">
    <property type="entry name" value="PROKAR_NTER_METHYL"/>
    <property type="match status" value="1"/>
</dbReference>